<accession>A0A382A521</accession>
<evidence type="ECO:0000259" key="1">
    <source>
        <dbReference type="Pfam" id="PF08485"/>
    </source>
</evidence>
<dbReference type="Pfam" id="PF08485">
    <property type="entry name" value="Polysacc_syn_2C"/>
    <property type="match status" value="1"/>
</dbReference>
<name>A0A382A521_9ZZZZ</name>
<reference evidence="2" key="1">
    <citation type="submission" date="2018-05" db="EMBL/GenBank/DDBJ databases">
        <authorList>
            <person name="Lanie J.A."/>
            <person name="Ng W.-L."/>
            <person name="Kazmierczak K.M."/>
            <person name="Andrzejewski T.M."/>
            <person name="Davidsen T.M."/>
            <person name="Wayne K.J."/>
            <person name="Tettelin H."/>
            <person name="Glass J.I."/>
            <person name="Rusch D."/>
            <person name="Podicherti R."/>
            <person name="Tsui H.-C.T."/>
            <person name="Winkler M.E."/>
        </authorList>
    </citation>
    <scope>NUCLEOTIDE SEQUENCE</scope>
</reference>
<feature type="non-terminal residue" evidence="2">
    <location>
        <position position="1"/>
    </location>
</feature>
<evidence type="ECO:0000313" key="2">
    <source>
        <dbReference type="EMBL" id="SVA96524.1"/>
    </source>
</evidence>
<feature type="domain" description="UDP-glucose 4-epimerase CapD C-terminal" evidence="1">
    <location>
        <begin position="1"/>
        <end position="31"/>
    </location>
</feature>
<dbReference type="AlphaFoldDB" id="A0A382A521"/>
<dbReference type="InterPro" id="IPR013692">
    <property type="entry name" value="CapD_C"/>
</dbReference>
<dbReference type="EMBL" id="UINC01023910">
    <property type="protein sequence ID" value="SVA96524.1"/>
    <property type="molecule type" value="Genomic_DNA"/>
</dbReference>
<dbReference type="GO" id="GO:0003978">
    <property type="term" value="F:UDP-glucose 4-epimerase activity"/>
    <property type="evidence" value="ECO:0007669"/>
    <property type="project" value="InterPro"/>
</dbReference>
<dbReference type="GO" id="GO:0009103">
    <property type="term" value="P:lipopolysaccharide biosynthetic process"/>
    <property type="evidence" value="ECO:0007669"/>
    <property type="project" value="InterPro"/>
</dbReference>
<sequence length="33" mass="4084">KKIREVDEYSSDNTKRLNIKEMKKLLKKLEEFE</sequence>
<gene>
    <name evidence="2" type="ORF">METZ01_LOCUS149378</name>
</gene>
<organism evidence="2">
    <name type="scientific">marine metagenome</name>
    <dbReference type="NCBI Taxonomy" id="408172"/>
    <lineage>
        <taxon>unclassified sequences</taxon>
        <taxon>metagenomes</taxon>
        <taxon>ecological metagenomes</taxon>
    </lineage>
</organism>
<protein>
    <recommendedName>
        <fullName evidence="1">UDP-glucose 4-epimerase CapD C-terminal domain-containing protein</fullName>
    </recommendedName>
</protein>
<proteinExistence type="predicted"/>